<organism evidence="2 3">
    <name type="scientific">Streptomyces vulcanius</name>
    <dbReference type="NCBI Taxonomy" id="1441876"/>
    <lineage>
        <taxon>Bacteria</taxon>
        <taxon>Bacillati</taxon>
        <taxon>Actinomycetota</taxon>
        <taxon>Actinomycetes</taxon>
        <taxon>Kitasatosporales</taxon>
        <taxon>Streptomycetaceae</taxon>
        <taxon>Streptomyces</taxon>
    </lineage>
</organism>
<feature type="compositionally biased region" description="Basic residues" evidence="1">
    <location>
        <begin position="102"/>
        <end position="113"/>
    </location>
</feature>
<comment type="caution">
    <text evidence="2">The sequence shown here is derived from an EMBL/GenBank/DDBJ whole genome shotgun (WGS) entry which is preliminary data.</text>
</comment>
<dbReference type="EMBL" id="JBHSFK010000045">
    <property type="protein sequence ID" value="MFC4506603.1"/>
    <property type="molecule type" value="Genomic_DNA"/>
</dbReference>
<feature type="region of interest" description="Disordered" evidence="1">
    <location>
        <begin position="90"/>
        <end position="119"/>
    </location>
</feature>
<evidence type="ECO:0000313" key="3">
    <source>
        <dbReference type="Proteomes" id="UP001595839"/>
    </source>
</evidence>
<evidence type="ECO:0000313" key="2">
    <source>
        <dbReference type="EMBL" id="MFC4506603.1"/>
    </source>
</evidence>
<feature type="compositionally biased region" description="Basic and acidic residues" evidence="1">
    <location>
        <begin position="90"/>
        <end position="101"/>
    </location>
</feature>
<evidence type="ECO:0000256" key="1">
    <source>
        <dbReference type="SAM" id="MobiDB-lite"/>
    </source>
</evidence>
<reference evidence="3" key="1">
    <citation type="journal article" date="2019" name="Int. J. Syst. Evol. Microbiol.">
        <title>The Global Catalogue of Microorganisms (GCM) 10K type strain sequencing project: providing services to taxonomists for standard genome sequencing and annotation.</title>
        <authorList>
            <consortium name="The Broad Institute Genomics Platform"/>
            <consortium name="The Broad Institute Genome Sequencing Center for Infectious Disease"/>
            <person name="Wu L."/>
            <person name="Ma J."/>
        </authorList>
    </citation>
    <scope>NUCLEOTIDE SEQUENCE [LARGE SCALE GENOMIC DNA]</scope>
    <source>
        <strain evidence="3">CGMCC 4.7177</strain>
    </source>
</reference>
<protein>
    <submittedName>
        <fullName evidence="2">Uncharacterized protein</fullName>
    </submittedName>
</protein>
<accession>A0ABV9B2W4</accession>
<sequence length="119" mass="13319">MDRYRPGPPAAVAGLIAVQASRAGQPAEGYEAWYITPSVYEIAYGQDGTMLGIRLDVPVLMKKPVRAAARPRLTDEHTALLRQVLELESHDASGLESDYARPGRRRLRPRQRERRPLSL</sequence>
<dbReference type="RefSeq" id="WP_381184710.1">
    <property type="nucleotide sequence ID" value="NZ_JBHSFK010000045.1"/>
</dbReference>
<keyword evidence="3" id="KW-1185">Reference proteome</keyword>
<proteinExistence type="predicted"/>
<gene>
    <name evidence="2" type="ORF">ACFPIH_45380</name>
</gene>
<name>A0ABV9B2W4_9ACTN</name>
<dbReference type="Proteomes" id="UP001595839">
    <property type="component" value="Unassembled WGS sequence"/>
</dbReference>